<dbReference type="Proteomes" id="UP001215827">
    <property type="component" value="Chromosome"/>
</dbReference>
<name>A0ABY8FRJ0_9SPHN</name>
<proteinExistence type="predicted"/>
<dbReference type="EMBL" id="CP121106">
    <property type="protein sequence ID" value="WFL77633.1"/>
    <property type="molecule type" value="Genomic_DNA"/>
</dbReference>
<organism evidence="1 2">
    <name type="scientific">Altererythrobacter arenosus</name>
    <dbReference type="NCBI Taxonomy" id="3032592"/>
    <lineage>
        <taxon>Bacteria</taxon>
        <taxon>Pseudomonadati</taxon>
        <taxon>Pseudomonadota</taxon>
        <taxon>Alphaproteobacteria</taxon>
        <taxon>Sphingomonadales</taxon>
        <taxon>Erythrobacteraceae</taxon>
        <taxon>Altererythrobacter</taxon>
    </lineage>
</organism>
<evidence type="ECO:0000313" key="1">
    <source>
        <dbReference type="EMBL" id="WFL77633.1"/>
    </source>
</evidence>
<dbReference type="RefSeq" id="WP_278016326.1">
    <property type="nucleotide sequence ID" value="NZ_CP121106.1"/>
</dbReference>
<reference evidence="1 2" key="1">
    <citation type="submission" date="2023-03" db="EMBL/GenBank/DDBJ databases">
        <title>Altererythrobacter sp. CAU 1644 isolated from sand.</title>
        <authorList>
            <person name="Kim W."/>
        </authorList>
    </citation>
    <scope>NUCLEOTIDE SEQUENCE [LARGE SCALE GENOMIC DNA]</scope>
    <source>
        <strain evidence="1 2">CAU 1644</strain>
    </source>
</reference>
<gene>
    <name evidence="1" type="ORF">P7228_00795</name>
</gene>
<accession>A0ABY8FRJ0</accession>
<keyword evidence="2" id="KW-1185">Reference proteome</keyword>
<evidence type="ECO:0008006" key="3">
    <source>
        <dbReference type="Google" id="ProtNLM"/>
    </source>
</evidence>
<sequence>MRIRADGWTPLRQAEFIGHLAETRSVGAAARAVGMARESAYRLRERPGAEGFCAAWDVAMARLGTKAGEQRWLAAQWAARVALRPHRKVTLAELHWRVDTGIWQVILRGGRYAGVRRKPDNSAVLALLGRVREPAKEYAA</sequence>
<evidence type="ECO:0000313" key="2">
    <source>
        <dbReference type="Proteomes" id="UP001215827"/>
    </source>
</evidence>
<protein>
    <recommendedName>
        <fullName evidence="3">Helix-turn-helix domain-containing protein</fullName>
    </recommendedName>
</protein>